<evidence type="ECO:0000313" key="23">
    <source>
        <dbReference type="Proteomes" id="UP000049472"/>
    </source>
</evidence>
<dbReference type="Pfam" id="PF01502">
    <property type="entry name" value="PRA-CH"/>
    <property type="match status" value="1"/>
</dbReference>
<dbReference type="InterPro" id="IPR026660">
    <property type="entry name" value="PRA-CH"/>
</dbReference>
<reference evidence="20" key="7">
    <citation type="submission" date="2020-02" db="EMBL/GenBank/DDBJ databases">
        <authorList>
            <person name="Littmann E."/>
            <person name="Sorbara M."/>
        </authorList>
    </citation>
    <scope>NUCLEOTIDE SEQUENCE</scope>
    <source>
        <strain evidence="20">MSK.16.45</strain>
    </source>
</reference>
<reference evidence="23" key="2">
    <citation type="submission" date="2015-05" db="EMBL/GenBank/DDBJ databases">
        <authorList>
            <consortium name="Pathogen Informatics"/>
        </authorList>
    </citation>
    <scope>NUCLEOTIDE SEQUENCE [LARGE SCALE GENOMIC DNA]</scope>
    <source>
        <strain evidence="23">T1-815</strain>
    </source>
</reference>
<gene>
    <name evidence="16" type="primary">hisI</name>
    <name evidence="16" type="synonym">hisIE</name>
    <name evidence="21" type="ORF">DXD95_00410</name>
    <name evidence="22" type="ORF">FYL37_00860</name>
    <name evidence="20" type="ORF">G4312_06310</name>
    <name evidence="19" type="ORF">T1815_13401</name>
</gene>
<dbReference type="PANTHER" id="PTHR42945">
    <property type="entry name" value="HISTIDINE BIOSYNTHESIS BIFUNCTIONAL PROTEIN"/>
    <property type="match status" value="1"/>
</dbReference>
<dbReference type="SUPFAM" id="SSF51366">
    <property type="entry name" value="Ribulose-phoshate binding barrel"/>
    <property type="match status" value="1"/>
</dbReference>
<keyword evidence="10 16" id="KW-0028">Amino-acid biosynthesis</keyword>
<protein>
    <recommendedName>
        <fullName evidence="16">Histidine biosynthesis bifunctional protein HisIE</fullName>
    </recommendedName>
    <domain>
        <recommendedName>
            <fullName evidence="16">Phosphoribosyl-AMP cyclohydrolase</fullName>
            <shortName evidence="16">PRA-CH</shortName>
            <ecNumber evidence="16">3.5.4.19</ecNumber>
        </recommendedName>
    </domain>
    <domain>
        <recommendedName>
            <fullName evidence="16">Phosphoribosyl-ATP pyrophosphatase</fullName>
            <shortName evidence="16">PRA-PH</shortName>
            <ecNumber evidence="16">3.6.1.31</ecNumber>
        </recommendedName>
    </domain>
</protein>
<dbReference type="HAMAP" id="MF_01020">
    <property type="entry name" value="HisE"/>
    <property type="match status" value="1"/>
</dbReference>
<dbReference type="EC" id="3.6.1.31" evidence="16"/>
<dbReference type="EMBL" id="QSOB01000001">
    <property type="protein sequence ID" value="RGI70799.1"/>
    <property type="molecule type" value="Genomic_DNA"/>
</dbReference>
<evidence type="ECO:0000256" key="17">
    <source>
        <dbReference type="RuleBase" id="RU003657"/>
    </source>
</evidence>
<evidence type="ECO:0000256" key="4">
    <source>
        <dbReference type="ARBA" id="ARBA00005169"/>
    </source>
</evidence>
<dbReference type="InterPro" id="IPR023019">
    <property type="entry name" value="His_synth_HisIE"/>
</dbReference>
<evidence type="ECO:0000256" key="11">
    <source>
        <dbReference type="ARBA" id="ARBA00022741"/>
    </source>
</evidence>
<comment type="similarity">
    <text evidence="8 17">Belongs to the HisA/HisF family.</text>
</comment>
<feature type="region of interest" description="Phosphoribosyl-AMP cyclohydrolase" evidence="16">
    <location>
        <begin position="1"/>
        <end position="340"/>
    </location>
</feature>
<organism evidence="19 23">
    <name type="scientific">Agathobacter rectalis</name>
    <dbReference type="NCBI Taxonomy" id="39491"/>
    <lineage>
        <taxon>Bacteria</taxon>
        <taxon>Bacillati</taxon>
        <taxon>Bacillota</taxon>
        <taxon>Clostridia</taxon>
        <taxon>Lachnospirales</taxon>
        <taxon>Lachnospiraceae</taxon>
        <taxon>Agathobacter</taxon>
    </lineage>
</organism>
<keyword evidence="14 16" id="KW-0368">Histidine biosynthesis</keyword>
<sequence length="427" mass="48349">MTGFKNIVATLYLKNGQAVKSASDMTVMGDVYNLCQLYNDSGIDKIIIFDLSTDDDEHEKNIHTIENINRNIDIKVCAGGNINRIEDVKKLLYAGCLQVIFNATKDSSLELANVASEKFGKDKILLSISNVDYIFKHQEEIEDTFHELLVLNIDIIDALENLTSTPYVVYMPQFDMDKIIDVMKRETLRGIAGEFINDPENDIMAIKTKLSDGGILVDNFTPDLKWSDLKLNSDGMVPVIVQDYRNEQVLMLAYMNEEAFNVTINSGRMTYWSRSRNELWTKGLTSGHLQYVKSLTADCDYDTILAKVSQVGAACHTGNRTCFFNNIVKKEYVEKNPLTVLESVYAVIVDRMKNPKEDSYTNAVMEKGIDEILKKLGHECTEIILAAKNPDSDDLKFEISDFMYHCMILMAQKNITWAEIAGELAQR</sequence>
<dbReference type="NCBIfam" id="NF002747">
    <property type="entry name" value="PRK02759.1"/>
    <property type="match status" value="1"/>
</dbReference>
<dbReference type="Proteomes" id="UP001193756">
    <property type="component" value="Unassembled WGS sequence"/>
</dbReference>
<evidence type="ECO:0000313" key="22">
    <source>
        <dbReference type="EMBL" id="TYL60185.1"/>
    </source>
</evidence>
<comment type="catalytic activity">
    <reaction evidence="2 16">
        <text>1-(5-phospho-beta-D-ribosyl)-ATP + H2O = 1-(5-phospho-beta-D-ribosyl)-5'-AMP + diphosphate + H(+)</text>
        <dbReference type="Rhea" id="RHEA:22828"/>
        <dbReference type="ChEBI" id="CHEBI:15377"/>
        <dbReference type="ChEBI" id="CHEBI:15378"/>
        <dbReference type="ChEBI" id="CHEBI:33019"/>
        <dbReference type="ChEBI" id="CHEBI:59457"/>
        <dbReference type="ChEBI" id="CHEBI:73183"/>
        <dbReference type="EC" id="3.6.1.31"/>
    </reaction>
</comment>
<keyword evidence="9 16" id="KW-0963">Cytoplasm</keyword>
<reference evidence="20" key="6">
    <citation type="journal article" date="2020" name="Cell Host Microbe">
        <title>Functional and Genomic Variation between Human-Derived Isolates of Lachnospiraceae Reveals Inter- and Intra-Species Diversity.</title>
        <authorList>
            <person name="Sorbara M.T."/>
            <person name="Littmann E.R."/>
            <person name="Fontana E."/>
            <person name="Moody T.U."/>
            <person name="Kohout C.E."/>
            <person name="Gjonbalaj M."/>
            <person name="Eaton V."/>
            <person name="Seok R."/>
            <person name="Leiner I.M."/>
            <person name="Pamer E.G."/>
        </authorList>
    </citation>
    <scope>NUCLEOTIDE SEQUENCE</scope>
    <source>
        <strain evidence="20">MSK.16.45</strain>
    </source>
</reference>
<dbReference type="RefSeq" id="WP_022293217.1">
    <property type="nucleotide sequence ID" value="NZ_CP100127.1"/>
</dbReference>
<comment type="pathway">
    <text evidence="4 16">Amino-acid biosynthesis; L-histidine biosynthesis; L-histidine from 5-phospho-alpha-D-ribose 1-diphosphate: step 3/9.</text>
</comment>
<dbReference type="EC" id="3.5.4.19" evidence="16"/>
<accession>A0A0M6WJD9</accession>
<dbReference type="GO" id="GO:0000105">
    <property type="term" value="P:L-histidine biosynthetic process"/>
    <property type="evidence" value="ECO:0007669"/>
    <property type="project" value="UniProtKB-UniRule"/>
</dbReference>
<dbReference type="HAMAP" id="MF_01019">
    <property type="entry name" value="HisIE"/>
    <property type="match status" value="1"/>
</dbReference>
<comment type="catalytic activity">
    <reaction evidence="1 16">
        <text>1-(5-phospho-beta-D-ribosyl)-5'-AMP + H2O = 1-(5-phospho-beta-D-ribosyl)-5-[(5-phospho-beta-D-ribosylamino)methylideneamino]imidazole-4-carboxamide</text>
        <dbReference type="Rhea" id="RHEA:20049"/>
        <dbReference type="ChEBI" id="CHEBI:15377"/>
        <dbReference type="ChEBI" id="CHEBI:58435"/>
        <dbReference type="ChEBI" id="CHEBI:59457"/>
        <dbReference type="EC" id="3.5.4.19"/>
    </reaction>
</comment>
<dbReference type="Gene3D" id="3.20.20.70">
    <property type="entry name" value="Aldolase class I"/>
    <property type="match status" value="1"/>
</dbReference>
<evidence type="ECO:0000313" key="24">
    <source>
        <dbReference type="Proteomes" id="UP000260642"/>
    </source>
</evidence>
<evidence type="ECO:0000256" key="7">
    <source>
        <dbReference type="ARBA" id="ARBA00008299"/>
    </source>
</evidence>
<keyword evidence="11 16" id="KW-0547">Nucleotide-binding</keyword>
<dbReference type="InterPro" id="IPR038019">
    <property type="entry name" value="PRib_AMP_CycHydrolase_sf"/>
</dbReference>
<reference evidence="21 24" key="3">
    <citation type="submission" date="2018-08" db="EMBL/GenBank/DDBJ databases">
        <title>A genome reference for cultivated species of the human gut microbiota.</title>
        <authorList>
            <person name="Zou Y."/>
            <person name="Xue W."/>
            <person name="Luo G."/>
        </authorList>
    </citation>
    <scope>NUCLEOTIDE SEQUENCE [LARGE SCALE GENOMIC DNA]</scope>
    <source>
        <strain evidence="21 24">TM10-3</strain>
    </source>
</reference>
<dbReference type="InterPro" id="IPR008179">
    <property type="entry name" value="HisE"/>
</dbReference>
<evidence type="ECO:0000256" key="5">
    <source>
        <dbReference type="ARBA" id="ARBA00005204"/>
    </source>
</evidence>
<dbReference type="PANTHER" id="PTHR42945:SF1">
    <property type="entry name" value="HISTIDINE BIOSYNTHESIS BIFUNCTIONAL PROTEIN HIS7"/>
    <property type="match status" value="1"/>
</dbReference>
<evidence type="ECO:0000313" key="21">
    <source>
        <dbReference type="EMBL" id="RGI70799.1"/>
    </source>
</evidence>
<dbReference type="HAMAP" id="MF_01021">
    <property type="entry name" value="HisI"/>
    <property type="match status" value="1"/>
</dbReference>
<dbReference type="GO" id="GO:0005524">
    <property type="term" value="F:ATP binding"/>
    <property type="evidence" value="ECO:0007669"/>
    <property type="project" value="UniProtKB-KW"/>
</dbReference>
<evidence type="ECO:0000313" key="19">
    <source>
        <dbReference type="EMBL" id="CRL36460.1"/>
    </source>
</evidence>
<evidence type="ECO:0000256" key="13">
    <source>
        <dbReference type="ARBA" id="ARBA00022840"/>
    </source>
</evidence>
<evidence type="ECO:0000313" key="20">
    <source>
        <dbReference type="EMBL" id="NSC76904.1"/>
    </source>
</evidence>
<dbReference type="Pfam" id="PF01503">
    <property type="entry name" value="PRA-PH"/>
    <property type="match status" value="1"/>
</dbReference>
<evidence type="ECO:0000256" key="2">
    <source>
        <dbReference type="ARBA" id="ARBA00001460"/>
    </source>
</evidence>
<dbReference type="Gene3D" id="1.10.287.1080">
    <property type="entry name" value="MazG-like"/>
    <property type="match status" value="1"/>
</dbReference>
<reference evidence="22 25" key="4">
    <citation type="submission" date="2019-08" db="EMBL/GenBank/DDBJ databases">
        <authorList>
            <person name="Duncan S."/>
            <person name="Walker A."/>
        </authorList>
    </citation>
    <scope>NUCLEOTIDE SEQUENCE [LARGE SCALE GENOMIC DNA]</scope>
    <source>
        <strain evidence="22 25">L2-21</strain>
    </source>
</reference>
<dbReference type="InterPro" id="IPR002496">
    <property type="entry name" value="PRib_AMP_CycHydrolase_dom"/>
</dbReference>
<proteinExistence type="inferred from homology"/>
<dbReference type="SUPFAM" id="SSF101386">
    <property type="entry name" value="all-alpha NTP pyrophosphatases"/>
    <property type="match status" value="1"/>
</dbReference>
<dbReference type="Proteomes" id="UP000260642">
    <property type="component" value="Unassembled WGS sequence"/>
</dbReference>
<evidence type="ECO:0000256" key="9">
    <source>
        <dbReference type="ARBA" id="ARBA00022490"/>
    </source>
</evidence>
<evidence type="ECO:0000256" key="15">
    <source>
        <dbReference type="ARBA" id="ARBA00023268"/>
    </source>
</evidence>
<dbReference type="Gene3D" id="3.10.20.810">
    <property type="entry name" value="Phosphoribosyl-AMP cyclohydrolase"/>
    <property type="match status" value="1"/>
</dbReference>
<dbReference type="NCBIfam" id="NF000768">
    <property type="entry name" value="PRK00051.1"/>
    <property type="match status" value="1"/>
</dbReference>
<keyword evidence="23" id="KW-1185">Reference proteome</keyword>
<dbReference type="GO" id="GO:0005737">
    <property type="term" value="C:cytoplasm"/>
    <property type="evidence" value="ECO:0007669"/>
    <property type="project" value="UniProtKB-SubCell"/>
</dbReference>
<dbReference type="EMBL" id="VSTG01000001">
    <property type="protein sequence ID" value="TYL60185.1"/>
    <property type="molecule type" value="Genomic_DNA"/>
</dbReference>
<evidence type="ECO:0000256" key="12">
    <source>
        <dbReference type="ARBA" id="ARBA00022801"/>
    </source>
</evidence>
<dbReference type="InterPro" id="IPR011060">
    <property type="entry name" value="RibuloseP-bd_barrel"/>
</dbReference>
<evidence type="ECO:0000256" key="3">
    <source>
        <dbReference type="ARBA" id="ARBA00004496"/>
    </source>
</evidence>
<evidence type="ECO:0000256" key="6">
    <source>
        <dbReference type="ARBA" id="ARBA00007731"/>
    </source>
</evidence>
<comment type="similarity">
    <text evidence="6 16">In the C-terminal section; belongs to the PRA-PH family.</text>
</comment>
<dbReference type="EMBL" id="CVRQ01000017">
    <property type="protein sequence ID" value="CRL36460.1"/>
    <property type="molecule type" value="Genomic_DNA"/>
</dbReference>
<comment type="similarity">
    <text evidence="7 16">In the N-terminal section; belongs to the PRA-CH family.</text>
</comment>
<dbReference type="Proteomes" id="UP000049472">
    <property type="component" value="Unassembled WGS sequence"/>
</dbReference>
<dbReference type="NCBIfam" id="TIGR03188">
    <property type="entry name" value="histidine_hisI"/>
    <property type="match status" value="1"/>
</dbReference>
<dbReference type="AlphaFoldDB" id="A0A0M6WJD9"/>
<evidence type="ECO:0000256" key="14">
    <source>
        <dbReference type="ARBA" id="ARBA00023102"/>
    </source>
</evidence>
<comment type="pathway">
    <text evidence="5 16">Amino-acid biosynthesis; L-histidine biosynthesis; L-histidine from 5-phospho-alpha-D-ribose 1-diphosphate: step 2/9.</text>
</comment>
<dbReference type="GO" id="GO:0004635">
    <property type="term" value="F:phosphoribosyl-AMP cyclohydrolase activity"/>
    <property type="evidence" value="ECO:0007669"/>
    <property type="project" value="UniProtKB-UniRule"/>
</dbReference>
<dbReference type="GO" id="GO:0004636">
    <property type="term" value="F:phosphoribosyl-ATP diphosphatase activity"/>
    <property type="evidence" value="ECO:0007669"/>
    <property type="project" value="UniProtKB-UniRule"/>
</dbReference>
<evidence type="ECO:0000313" key="25">
    <source>
        <dbReference type="Proteomes" id="UP000324325"/>
    </source>
</evidence>
<dbReference type="InterPro" id="IPR021130">
    <property type="entry name" value="PRib-ATP_PPHydrolase-like"/>
</dbReference>
<reference evidence="22 25" key="5">
    <citation type="submission" date="2019-09" db="EMBL/GenBank/DDBJ databases">
        <title>Strain-level analysis of Eubacterium rectale using genomes from metagenomes.</title>
        <authorList>
            <person name="Karcher N."/>
            <person name="Segata N."/>
        </authorList>
    </citation>
    <scope>NUCLEOTIDE SEQUENCE [LARGE SCALE GENOMIC DNA]</scope>
    <source>
        <strain evidence="22 25">L2-21</strain>
    </source>
</reference>
<dbReference type="UniPathway" id="UPA00031">
    <property type="reaction ID" value="UER00007"/>
</dbReference>
<evidence type="ECO:0000256" key="1">
    <source>
        <dbReference type="ARBA" id="ARBA00000024"/>
    </source>
</evidence>
<dbReference type="CDD" id="cd11534">
    <property type="entry name" value="NTP-PPase_HisIE_like"/>
    <property type="match status" value="1"/>
</dbReference>
<dbReference type="Pfam" id="PF00977">
    <property type="entry name" value="His_biosynth"/>
    <property type="match status" value="1"/>
</dbReference>
<feature type="region of interest" description="Phosphoribosyl-ATP pyrophosphohydrolase" evidence="16">
    <location>
        <begin position="341"/>
        <end position="427"/>
    </location>
</feature>
<evidence type="ECO:0000259" key="18">
    <source>
        <dbReference type="Pfam" id="PF01502"/>
    </source>
</evidence>
<dbReference type="InterPro" id="IPR013785">
    <property type="entry name" value="Aldolase_TIM"/>
</dbReference>
<comment type="subcellular location">
    <subcellularLocation>
        <location evidence="3 16">Cytoplasm</location>
    </subcellularLocation>
</comment>
<dbReference type="FunFam" id="3.10.20.810:FF:000001">
    <property type="entry name" value="Histidine biosynthesis bifunctional protein HisIE"/>
    <property type="match status" value="1"/>
</dbReference>
<keyword evidence="15 16" id="KW-0511">Multifunctional enzyme</keyword>
<feature type="domain" description="Phosphoribosyl-AMP cyclohydrolase" evidence="18">
    <location>
        <begin position="251"/>
        <end position="324"/>
    </location>
</feature>
<keyword evidence="12 16" id="KW-0378">Hydrolase</keyword>
<keyword evidence="13 16" id="KW-0067">ATP-binding</keyword>
<dbReference type="EMBL" id="JAAIMP010000007">
    <property type="protein sequence ID" value="NSC76904.1"/>
    <property type="molecule type" value="Genomic_DNA"/>
</dbReference>
<dbReference type="Proteomes" id="UP000324325">
    <property type="component" value="Unassembled WGS sequence"/>
</dbReference>
<evidence type="ECO:0000256" key="16">
    <source>
        <dbReference type="HAMAP-Rule" id="MF_01019"/>
    </source>
</evidence>
<dbReference type="InterPro" id="IPR006062">
    <property type="entry name" value="His_biosynth"/>
</dbReference>
<evidence type="ECO:0000256" key="10">
    <source>
        <dbReference type="ARBA" id="ARBA00022605"/>
    </source>
</evidence>
<evidence type="ECO:0000256" key="8">
    <source>
        <dbReference type="ARBA" id="ARBA00009667"/>
    </source>
</evidence>
<reference evidence="19" key="1">
    <citation type="submission" date="2015-05" db="EMBL/GenBank/DDBJ databases">
        <authorList>
            <person name="Wang D.B."/>
            <person name="Wang M."/>
        </authorList>
    </citation>
    <scope>NUCLEOTIDE SEQUENCE [LARGE SCALE GENOMIC DNA]</scope>
    <source>
        <strain evidence="19">T1-815</strain>
    </source>
</reference>
<dbReference type="SUPFAM" id="SSF141734">
    <property type="entry name" value="HisI-like"/>
    <property type="match status" value="1"/>
</dbReference>
<name>A0A0M6WJD9_9FIRM</name>